<evidence type="ECO:0000259" key="1">
    <source>
        <dbReference type="Pfam" id="PF13439"/>
    </source>
</evidence>
<accession>A0A212RMJ2</accession>
<dbReference type="OrthoDB" id="9807209at2"/>
<dbReference type="SUPFAM" id="SSF53756">
    <property type="entry name" value="UDP-Glycosyltransferase/glycogen phosphorylase"/>
    <property type="match status" value="1"/>
</dbReference>
<proteinExistence type="predicted"/>
<dbReference type="EMBL" id="FYEK01000071">
    <property type="protein sequence ID" value="SNB73618.1"/>
    <property type="molecule type" value="Genomic_DNA"/>
</dbReference>
<sequence>MRILMVLPYPPSPIRIRPYGFVQALAQRGHRIRVLAVQPPEDREAASEALKALGVDVRGFPLSRGRTLWNAVRAWARGEPLQAGYADHPGLREALRQSLREGWEVIHVEHLRGALFAQEVPPERLVFDAVDSITRLFAQAQVLAPTARVRYLARLELERTRRFEAGWLSRFPRILISSPEDAAALRALAPDGRASLAVIPNGVDLEFFRPQAVPRDPATLIFTGKMSYHANLAAALDLIRDIMPRIWAHRSEVRVQIVGRNPPAWLRRAARDPRVEIVGTVPDLRPYLARATLAVCPLRYAVGIQNKVLEALAMGTPVVATPPVQGGLSAVPGRDLVIAEGGEAFAAAVLRLLDSPGERAALGAAGRAYVEAHHRWEALAERLEAVYAGS</sequence>
<dbReference type="Proteomes" id="UP000197025">
    <property type="component" value="Unassembled WGS sequence"/>
</dbReference>
<keyword evidence="2" id="KW-0808">Transferase</keyword>
<dbReference type="PANTHER" id="PTHR12526:SF600">
    <property type="entry name" value="GLYCOSYL TRANSFERASE GROUP 1"/>
    <property type="match status" value="1"/>
</dbReference>
<dbReference type="RefSeq" id="WP_088572189.1">
    <property type="nucleotide sequence ID" value="NZ_FYEK01000071.1"/>
</dbReference>
<evidence type="ECO:0000313" key="3">
    <source>
        <dbReference type="Proteomes" id="UP000197025"/>
    </source>
</evidence>
<dbReference type="Pfam" id="PF13439">
    <property type="entry name" value="Glyco_transf_4"/>
    <property type="match status" value="1"/>
</dbReference>
<dbReference type="AlphaFoldDB" id="A0A212RMJ2"/>
<organism evidence="2 3">
    <name type="scientific">Thermoflexus hugenholtzii JAD2</name>
    <dbReference type="NCBI Taxonomy" id="877466"/>
    <lineage>
        <taxon>Bacteria</taxon>
        <taxon>Bacillati</taxon>
        <taxon>Chloroflexota</taxon>
        <taxon>Thermoflexia</taxon>
        <taxon>Thermoflexales</taxon>
        <taxon>Thermoflexaceae</taxon>
        <taxon>Thermoflexus</taxon>
    </lineage>
</organism>
<reference evidence="3" key="1">
    <citation type="submission" date="2017-06" db="EMBL/GenBank/DDBJ databases">
        <authorList>
            <person name="Varghese N."/>
            <person name="Submissions S."/>
        </authorList>
    </citation>
    <scope>NUCLEOTIDE SEQUENCE [LARGE SCALE GENOMIC DNA]</scope>
    <source>
        <strain evidence="3">JAD2</strain>
    </source>
</reference>
<protein>
    <submittedName>
        <fullName evidence="2">Glycosyltransferase involved in cell wall bisynthesis</fullName>
    </submittedName>
</protein>
<name>A0A212RMJ2_9CHLR</name>
<dbReference type="CDD" id="cd03801">
    <property type="entry name" value="GT4_PimA-like"/>
    <property type="match status" value="1"/>
</dbReference>
<dbReference type="InterPro" id="IPR028098">
    <property type="entry name" value="Glyco_trans_4-like_N"/>
</dbReference>
<dbReference type="InParanoid" id="A0A212RMJ2"/>
<feature type="domain" description="Glycosyltransferase subfamily 4-like N-terminal" evidence="1">
    <location>
        <begin position="21"/>
        <end position="206"/>
    </location>
</feature>
<dbReference type="GO" id="GO:0016757">
    <property type="term" value="F:glycosyltransferase activity"/>
    <property type="evidence" value="ECO:0007669"/>
    <property type="project" value="TreeGrafter"/>
</dbReference>
<keyword evidence="3" id="KW-1185">Reference proteome</keyword>
<gene>
    <name evidence="2" type="ORF">SAMN02746019_00019380</name>
</gene>
<evidence type="ECO:0000313" key="2">
    <source>
        <dbReference type="EMBL" id="SNB73618.1"/>
    </source>
</evidence>
<dbReference type="Gene3D" id="3.40.50.2000">
    <property type="entry name" value="Glycogen Phosphorylase B"/>
    <property type="match status" value="2"/>
</dbReference>
<dbReference type="Pfam" id="PF13692">
    <property type="entry name" value="Glyco_trans_1_4"/>
    <property type="match status" value="1"/>
</dbReference>
<dbReference type="PANTHER" id="PTHR12526">
    <property type="entry name" value="GLYCOSYLTRANSFERASE"/>
    <property type="match status" value="1"/>
</dbReference>